<dbReference type="RefSeq" id="WP_188556514.1">
    <property type="nucleotide sequence ID" value="NZ_BMGS01000002.1"/>
</dbReference>
<comment type="caution">
    <text evidence="2">The sequence shown here is derived from an EMBL/GenBank/DDBJ whole genome shotgun (WGS) entry which is preliminary data.</text>
</comment>
<proteinExistence type="predicted"/>
<sequence>MNTRLISSSSLSRLLSLSTALLILLVTGLLASCQQYDDYAPAPATVQTLSVSTTTPTLNQANADNQAIAFTWTTGTNEGTGAAIDYTLQLAVKGTNFASPVEVPMARGTTSQAYTSNAFSTLLLNRLNLAAGTSREIEVRVKGQEASNQKAPTYSNVVTVTATPYQPLTNLWIVGDATPNGWDIGNATPLVRSSTDASVFTYTGNLKAGEFKIATAKDFNAPFYRPTTNHPPLTATAVQLSAGNPDNKWEITTAGAYTITLNVRTMTISIVGFTPPTALWMVGDATPAGWNINAPTPMTRSSTNPNVFTYTGPLTPGEFKFPVATGNWGTDYYMPLVDQQPLTDTGVDFVRGGSPDKKWRVTVARTYTITLDTFAKTIIIK</sequence>
<evidence type="ECO:0000313" key="3">
    <source>
        <dbReference type="Proteomes" id="UP000601361"/>
    </source>
</evidence>
<dbReference type="Pfam" id="PF14292">
    <property type="entry name" value="SusE"/>
    <property type="match status" value="1"/>
</dbReference>
<name>A0ABQ1WM77_9BACT</name>
<protein>
    <recommendedName>
        <fullName evidence="1">SusE outer membrane protein domain-containing protein</fullName>
    </recommendedName>
</protein>
<dbReference type="Proteomes" id="UP000601361">
    <property type="component" value="Unassembled WGS sequence"/>
</dbReference>
<evidence type="ECO:0000313" key="2">
    <source>
        <dbReference type="EMBL" id="GGG33801.1"/>
    </source>
</evidence>
<evidence type="ECO:0000259" key="1">
    <source>
        <dbReference type="Pfam" id="PF14292"/>
    </source>
</evidence>
<reference evidence="3" key="1">
    <citation type="journal article" date="2019" name="Int. J. Syst. Evol. Microbiol.">
        <title>The Global Catalogue of Microorganisms (GCM) 10K type strain sequencing project: providing services to taxonomists for standard genome sequencing and annotation.</title>
        <authorList>
            <consortium name="The Broad Institute Genomics Platform"/>
            <consortium name="The Broad Institute Genome Sequencing Center for Infectious Disease"/>
            <person name="Wu L."/>
            <person name="Ma J."/>
        </authorList>
    </citation>
    <scope>NUCLEOTIDE SEQUENCE [LARGE SCALE GENOMIC DNA]</scope>
    <source>
        <strain evidence="3">CGMCC 1.12990</strain>
    </source>
</reference>
<keyword evidence="3" id="KW-1185">Reference proteome</keyword>
<dbReference type="EMBL" id="BMGS01000002">
    <property type="protein sequence ID" value="GGG33801.1"/>
    <property type="molecule type" value="Genomic_DNA"/>
</dbReference>
<dbReference type="InterPro" id="IPR025970">
    <property type="entry name" value="SusE"/>
</dbReference>
<dbReference type="PROSITE" id="PS51257">
    <property type="entry name" value="PROKAR_LIPOPROTEIN"/>
    <property type="match status" value="1"/>
</dbReference>
<gene>
    <name evidence="2" type="ORF">GCM10011378_07820</name>
</gene>
<organism evidence="2 3">
    <name type="scientific">Hymenobacter glacieicola</name>
    <dbReference type="NCBI Taxonomy" id="1562124"/>
    <lineage>
        <taxon>Bacteria</taxon>
        <taxon>Pseudomonadati</taxon>
        <taxon>Bacteroidota</taxon>
        <taxon>Cytophagia</taxon>
        <taxon>Cytophagales</taxon>
        <taxon>Hymenobacteraceae</taxon>
        <taxon>Hymenobacter</taxon>
    </lineage>
</organism>
<feature type="domain" description="SusE outer membrane protein" evidence="1">
    <location>
        <begin position="44"/>
        <end position="142"/>
    </location>
</feature>
<dbReference type="Gene3D" id="2.60.40.3620">
    <property type="match status" value="2"/>
</dbReference>
<accession>A0ABQ1WM77</accession>